<name>A0ACB0E8J5_RANTA</name>
<protein>
    <submittedName>
        <fullName evidence="1">Uncharacterized protein</fullName>
    </submittedName>
</protein>
<gene>
    <name evidence="1" type="ORF">MRATA1EN3_LOCUS8034</name>
</gene>
<evidence type="ECO:0000313" key="1">
    <source>
        <dbReference type="EMBL" id="CAI9696821.1"/>
    </source>
</evidence>
<proteinExistence type="predicted"/>
<sequence length="128" mass="13185">MVMTQCEGVRVDDGAWGQSRVPGWAPARDTPSATEAQSPCVSQPSSGRAGVEAAAAELSTALHMPGQGQEVSSASGGAWGLRKERSSLLSCLTRPAGRSLLPGGWQGTAFPCAAEDGACECLKLELLR</sequence>
<reference evidence="1" key="1">
    <citation type="submission" date="2023-05" db="EMBL/GenBank/DDBJ databases">
        <authorList>
            <consortium name="ELIXIR-Norway"/>
        </authorList>
    </citation>
    <scope>NUCLEOTIDE SEQUENCE</scope>
</reference>
<evidence type="ECO:0000313" key="2">
    <source>
        <dbReference type="Proteomes" id="UP001162501"/>
    </source>
</evidence>
<accession>A0ACB0E8J5</accession>
<dbReference type="EMBL" id="OX596101">
    <property type="protein sequence ID" value="CAI9696821.1"/>
    <property type="molecule type" value="Genomic_DNA"/>
</dbReference>
<organism evidence="1 2">
    <name type="scientific">Rangifer tarandus platyrhynchus</name>
    <name type="common">Svalbard reindeer</name>
    <dbReference type="NCBI Taxonomy" id="3082113"/>
    <lineage>
        <taxon>Eukaryota</taxon>
        <taxon>Metazoa</taxon>
        <taxon>Chordata</taxon>
        <taxon>Craniata</taxon>
        <taxon>Vertebrata</taxon>
        <taxon>Euteleostomi</taxon>
        <taxon>Mammalia</taxon>
        <taxon>Eutheria</taxon>
        <taxon>Laurasiatheria</taxon>
        <taxon>Artiodactyla</taxon>
        <taxon>Ruminantia</taxon>
        <taxon>Pecora</taxon>
        <taxon>Cervidae</taxon>
        <taxon>Odocoileinae</taxon>
        <taxon>Rangifer</taxon>
    </lineage>
</organism>
<dbReference type="Proteomes" id="UP001162501">
    <property type="component" value="Chromosome 17"/>
</dbReference>